<keyword evidence="4" id="KW-0472">Membrane</keyword>
<dbReference type="SMART" id="SM00283">
    <property type="entry name" value="MA"/>
    <property type="match status" value="1"/>
</dbReference>
<feature type="transmembrane region" description="Helical" evidence="4">
    <location>
        <begin position="228"/>
        <end position="246"/>
    </location>
</feature>
<evidence type="ECO:0000256" key="1">
    <source>
        <dbReference type="ARBA" id="ARBA00023224"/>
    </source>
</evidence>
<dbReference type="InterPro" id="IPR024096">
    <property type="entry name" value="NO_sig/Golgi_transp_ligand-bd"/>
</dbReference>
<keyword evidence="4" id="KW-0812">Transmembrane</keyword>
<dbReference type="InterPro" id="IPR004089">
    <property type="entry name" value="MCPsignal_dom"/>
</dbReference>
<dbReference type="GO" id="GO:0004888">
    <property type="term" value="F:transmembrane signaling receptor activity"/>
    <property type="evidence" value="ECO:0007669"/>
    <property type="project" value="InterPro"/>
</dbReference>
<comment type="caution">
    <text evidence="6">The sequence shown here is derived from an EMBL/GenBank/DDBJ whole genome shotgun (WGS) entry which is preliminary data.</text>
</comment>
<dbReference type="OrthoDB" id="1660488at2"/>
<dbReference type="Pfam" id="PF07700">
    <property type="entry name" value="HNOB"/>
    <property type="match status" value="1"/>
</dbReference>
<dbReference type="InterPro" id="IPR004090">
    <property type="entry name" value="Chemotax_Me-accpt_rcpt"/>
</dbReference>
<dbReference type="STRING" id="1008305.A4H02_08470"/>
<dbReference type="PROSITE" id="PS50111">
    <property type="entry name" value="CHEMOTAXIS_TRANSDUC_2"/>
    <property type="match status" value="1"/>
</dbReference>
<evidence type="ECO:0000256" key="3">
    <source>
        <dbReference type="PROSITE-ProRule" id="PRU00284"/>
    </source>
</evidence>
<dbReference type="InterPro" id="IPR038158">
    <property type="entry name" value="H-NOX_domain_sf"/>
</dbReference>
<dbReference type="Gene3D" id="1.10.287.950">
    <property type="entry name" value="Methyl-accepting chemotaxis protein"/>
    <property type="match status" value="1"/>
</dbReference>
<evidence type="ECO:0000259" key="5">
    <source>
        <dbReference type="PROSITE" id="PS50111"/>
    </source>
</evidence>
<keyword evidence="1 3" id="KW-0807">Transducer</keyword>
<dbReference type="PRINTS" id="PR00260">
    <property type="entry name" value="CHEMTRNSDUCR"/>
</dbReference>
<dbReference type="AlphaFoldDB" id="A0A1E3G0Q8"/>
<comment type="similarity">
    <text evidence="2">Belongs to the methyl-accepting chemotaxis (MCP) protein family.</text>
</comment>
<protein>
    <submittedName>
        <fullName evidence="6">Chemotaxis protein</fullName>
    </submittedName>
</protein>
<keyword evidence="7" id="KW-1185">Reference proteome</keyword>
<dbReference type="PANTHER" id="PTHR32089">
    <property type="entry name" value="METHYL-ACCEPTING CHEMOTAXIS PROTEIN MCPB"/>
    <property type="match status" value="1"/>
</dbReference>
<sequence>MKSFVMNVWLSTWKKLYGESVVDGLVREFNIDTSKLLIPTNDIPDDLVVRFSRALAQRVGKTYEQLWEETGYNNIRTFHSFYPGYFKKEGCMSFLSAMDSVHRALTRRIKGAKPPRIIFNYIDERTAVVRYESTRDFRSYFLGLLKGASEFFNDPLKIEILNQGATGNGSFIEVKIVSTKPYGKHVVLKLYRAVALGLVRKMLTAYTFSVPAIVFVLSFLFSRFFGPLLGAVLTAGATGAAIAFGLRDFKKGLDATKEMVQLYKEKNFNSIVTISGDEDFQEVSKVNAEALYSLREFLLGLQGDTEEIMNFAKKTLESANAVQEQIDTMKDLATQVADTAVQISNDAERISEAVSSNVDTITRTITEQNTIIQNLNMAVEKIIDAARSVEASANGMQNMSRDFERVAKESEELRNQASAIQDIANTVMSIAEQTNLLALNAAIEAARSGEAGRGFAVVADEIRKLAEESKASANKISQFLTTVSNGIAELSKSVLKGYEELKRQAEELSSSANKSKESSEIISNITRQLNTLIETLNHETVKLENITTSIQNLLAISEESSATAEEISASIQRFLDEINSVFTNVKQTIELLNVIKENFNEVKI</sequence>
<dbReference type="Proteomes" id="UP000094570">
    <property type="component" value="Unassembled WGS sequence"/>
</dbReference>
<dbReference type="PANTHER" id="PTHR32089:SF112">
    <property type="entry name" value="LYSOZYME-LIKE PROTEIN-RELATED"/>
    <property type="match status" value="1"/>
</dbReference>
<proteinExistence type="inferred from homology"/>
<dbReference type="GO" id="GO:0016020">
    <property type="term" value="C:membrane"/>
    <property type="evidence" value="ECO:0007669"/>
    <property type="project" value="InterPro"/>
</dbReference>
<dbReference type="SUPFAM" id="SSF58104">
    <property type="entry name" value="Methyl-accepting chemotaxis protein (MCP) signaling domain"/>
    <property type="match status" value="1"/>
</dbReference>
<dbReference type="Gene3D" id="3.90.1520.10">
    <property type="entry name" value="H-NOX domain"/>
    <property type="match status" value="1"/>
</dbReference>
<feature type="transmembrane region" description="Helical" evidence="4">
    <location>
        <begin position="203"/>
        <end position="222"/>
    </location>
</feature>
<evidence type="ECO:0000313" key="7">
    <source>
        <dbReference type="Proteomes" id="UP000094570"/>
    </source>
</evidence>
<evidence type="ECO:0000256" key="4">
    <source>
        <dbReference type="SAM" id="Phobius"/>
    </source>
</evidence>
<keyword evidence="4" id="KW-1133">Transmembrane helix</keyword>
<dbReference type="EMBL" id="LWAF01000017">
    <property type="protein sequence ID" value="ODN29834.1"/>
    <property type="molecule type" value="Genomic_DNA"/>
</dbReference>
<organism evidence="6 7">
    <name type="scientific">Fervidobacterium thailandense</name>
    <dbReference type="NCBI Taxonomy" id="1008305"/>
    <lineage>
        <taxon>Bacteria</taxon>
        <taxon>Thermotogati</taxon>
        <taxon>Thermotogota</taxon>
        <taxon>Thermotogae</taxon>
        <taxon>Thermotogales</taxon>
        <taxon>Fervidobacteriaceae</taxon>
        <taxon>Fervidobacterium</taxon>
    </lineage>
</organism>
<dbReference type="RefSeq" id="WP_069293750.1">
    <property type="nucleotide sequence ID" value="NZ_CP140110.1"/>
</dbReference>
<evidence type="ECO:0000313" key="6">
    <source>
        <dbReference type="EMBL" id="ODN29834.1"/>
    </source>
</evidence>
<name>A0A1E3G0Q8_9BACT</name>
<dbReference type="GO" id="GO:0006935">
    <property type="term" value="P:chemotaxis"/>
    <property type="evidence" value="ECO:0007669"/>
    <property type="project" value="InterPro"/>
</dbReference>
<dbReference type="SUPFAM" id="SSF111126">
    <property type="entry name" value="Ligand-binding domain in the NO signalling and Golgi transport"/>
    <property type="match status" value="1"/>
</dbReference>
<dbReference type="InterPro" id="IPR011644">
    <property type="entry name" value="Heme_NO-bd"/>
</dbReference>
<dbReference type="GO" id="GO:0020037">
    <property type="term" value="F:heme binding"/>
    <property type="evidence" value="ECO:0007669"/>
    <property type="project" value="InterPro"/>
</dbReference>
<reference evidence="7" key="1">
    <citation type="submission" date="2016-04" db="EMBL/GenBank/DDBJ databases">
        <title>The genome sequence project of a novel Fervidobacterium isolate from a hot spring in Thailand.</title>
        <authorList>
            <person name="Gonzalez J.M."/>
            <person name="Cuecas A."/>
            <person name="Kanoksilapatham W."/>
        </authorList>
    </citation>
    <scope>NUCLEOTIDE SEQUENCE [LARGE SCALE GENOMIC DNA]</scope>
    <source>
        <strain evidence="7">FC2004</strain>
    </source>
</reference>
<evidence type="ECO:0000256" key="2">
    <source>
        <dbReference type="ARBA" id="ARBA00029447"/>
    </source>
</evidence>
<accession>A0A1E3G0Q8</accession>
<gene>
    <name evidence="6" type="ORF">A4H02_08470</name>
</gene>
<feature type="domain" description="Methyl-accepting transducer" evidence="5">
    <location>
        <begin position="325"/>
        <end position="568"/>
    </location>
</feature>
<dbReference type="Pfam" id="PF00015">
    <property type="entry name" value="MCPsignal"/>
    <property type="match status" value="1"/>
</dbReference>
<dbReference type="GO" id="GO:0007165">
    <property type="term" value="P:signal transduction"/>
    <property type="evidence" value="ECO:0007669"/>
    <property type="project" value="UniProtKB-KW"/>
</dbReference>